<dbReference type="EMBL" id="VYGV01000006">
    <property type="protein sequence ID" value="NWF45403.1"/>
    <property type="molecule type" value="Genomic_DNA"/>
</dbReference>
<comment type="caution">
    <text evidence="2">The sequence shown here is derived from an EMBL/GenBank/DDBJ whole genome shotgun (WGS) entry which is preliminary data.</text>
</comment>
<dbReference type="RefSeq" id="WP_177135252.1">
    <property type="nucleotide sequence ID" value="NZ_VYGV01000006.1"/>
</dbReference>
<gene>
    <name evidence="2" type="ORF">F3K02_09105</name>
</gene>
<keyword evidence="1" id="KW-0812">Transmembrane</keyword>
<accession>A0A7Y8KXU7</accession>
<feature type="transmembrane region" description="Helical" evidence="1">
    <location>
        <begin position="38"/>
        <end position="63"/>
    </location>
</feature>
<protein>
    <submittedName>
        <fullName evidence="2">Uncharacterized protein</fullName>
    </submittedName>
</protein>
<evidence type="ECO:0000313" key="3">
    <source>
        <dbReference type="Proteomes" id="UP000545507"/>
    </source>
</evidence>
<organism evidence="2 3">
    <name type="scientific">Hydrogenophaga aromaticivorans</name>
    <dbReference type="NCBI Taxonomy" id="2610898"/>
    <lineage>
        <taxon>Bacteria</taxon>
        <taxon>Pseudomonadati</taxon>
        <taxon>Pseudomonadota</taxon>
        <taxon>Betaproteobacteria</taxon>
        <taxon>Burkholderiales</taxon>
        <taxon>Comamonadaceae</taxon>
        <taxon>Hydrogenophaga</taxon>
    </lineage>
</organism>
<sequence length="73" mass="8084">MTQFLMASFGLTSIWFAMGRNLTLRKWAPIVGLAGQPFWFVFALDAGAWGLMVLVAAYTLVYLRGALIQWGVA</sequence>
<evidence type="ECO:0000313" key="2">
    <source>
        <dbReference type="EMBL" id="NWF45403.1"/>
    </source>
</evidence>
<reference evidence="2 3" key="1">
    <citation type="submission" date="2019-09" db="EMBL/GenBank/DDBJ databases">
        <title>Hydrogenophaga aromatica sp. nov., isolated from a para-xylene-degrading enrichment culture.</title>
        <authorList>
            <person name="Tancsics A."/>
            <person name="Banerjee S."/>
        </authorList>
    </citation>
    <scope>NUCLEOTIDE SEQUENCE [LARGE SCALE GENOMIC DNA]</scope>
    <source>
        <strain evidence="2 3">D2P1</strain>
    </source>
</reference>
<name>A0A7Y8KXU7_9BURK</name>
<keyword evidence="1" id="KW-0472">Membrane</keyword>
<keyword evidence="3" id="KW-1185">Reference proteome</keyword>
<keyword evidence="1" id="KW-1133">Transmembrane helix</keyword>
<dbReference type="AlphaFoldDB" id="A0A7Y8KXU7"/>
<dbReference type="Proteomes" id="UP000545507">
    <property type="component" value="Unassembled WGS sequence"/>
</dbReference>
<evidence type="ECO:0000256" key="1">
    <source>
        <dbReference type="SAM" id="Phobius"/>
    </source>
</evidence>
<proteinExistence type="predicted"/>